<proteinExistence type="predicted"/>
<reference evidence="1" key="1">
    <citation type="submission" date="2020-08" db="EMBL/GenBank/DDBJ databases">
        <title>Multicomponent nature underlies the extraordinary mechanical properties of spider dragline silk.</title>
        <authorList>
            <person name="Kono N."/>
            <person name="Nakamura H."/>
            <person name="Mori M."/>
            <person name="Yoshida Y."/>
            <person name="Ohtoshi R."/>
            <person name="Malay A.D."/>
            <person name="Moran D.A.P."/>
            <person name="Tomita M."/>
            <person name="Numata K."/>
            <person name="Arakawa K."/>
        </authorList>
    </citation>
    <scope>NUCLEOTIDE SEQUENCE</scope>
</reference>
<name>A0A8X6W517_TRICX</name>
<dbReference type="AlphaFoldDB" id="A0A8X6W517"/>
<comment type="caution">
    <text evidence="1">The sequence shown here is derived from an EMBL/GenBank/DDBJ whole genome shotgun (WGS) entry which is preliminary data.</text>
</comment>
<dbReference type="Proteomes" id="UP000887159">
    <property type="component" value="Unassembled WGS sequence"/>
</dbReference>
<protein>
    <submittedName>
        <fullName evidence="1">Uncharacterized protein</fullName>
    </submittedName>
</protein>
<evidence type="ECO:0000313" key="2">
    <source>
        <dbReference type="Proteomes" id="UP000887159"/>
    </source>
</evidence>
<dbReference type="EMBL" id="BMAU01021384">
    <property type="protein sequence ID" value="GFY28448.1"/>
    <property type="molecule type" value="Genomic_DNA"/>
</dbReference>
<evidence type="ECO:0000313" key="1">
    <source>
        <dbReference type="EMBL" id="GFY28448.1"/>
    </source>
</evidence>
<keyword evidence="2" id="KW-1185">Reference proteome</keyword>
<sequence length="118" mass="12832">MTNAREDRYIIRLVLQNRRALSRNISLAMGMFAARPVSARMAVILDPDEGGVECAGGTDADTAIGNAGAQMLGKLLESERLLELDHVTALESLSLLLTISESLFEEKYAPPTKVTRDV</sequence>
<organism evidence="1 2">
    <name type="scientific">Trichonephila clavipes</name>
    <name type="common">Golden silk orbweaver</name>
    <name type="synonym">Nephila clavipes</name>
    <dbReference type="NCBI Taxonomy" id="2585209"/>
    <lineage>
        <taxon>Eukaryota</taxon>
        <taxon>Metazoa</taxon>
        <taxon>Ecdysozoa</taxon>
        <taxon>Arthropoda</taxon>
        <taxon>Chelicerata</taxon>
        <taxon>Arachnida</taxon>
        <taxon>Araneae</taxon>
        <taxon>Araneomorphae</taxon>
        <taxon>Entelegynae</taxon>
        <taxon>Araneoidea</taxon>
        <taxon>Nephilidae</taxon>
        <taxon>Trichonephila</taxon>
    </lineage>
</organism>
<gene>
    <name evidence="1" type="ORF">TNCV_1971021</name>
</gene>
<accession>A0A8X6W517</accession>